<reference evidence="2 3" key="1">
    <citation type="journal article" date="2017" name="PLoS Biol.">
        <title>The sea cucumber genome provides insights into morphological evolution and visceral regeneration.</title>
        <authorList>
            <person name="Zhang X."/>
            <person name="Sun L."/>
            <person name="Yuan J."/>
            <person name="Sun Y."/>
            <person name="Gao Y."/>
            <person name="Zhang L."/>
            <person name="Li S."/>
            <person name="Dai H."/>
            <person name="Hamel J.F."/>
            <person name="Liu C."/>
            <person name="Yu Y."/>
            <person name="Liu S."/>
            <person name="Lin W."/>
            <person name="Guo K."/>
            <person name="Jin S."/>
            <person name="Xu P."/>
            <person name="Storey K.B."/>
            <person name="Huan P."/>
            <person name="Zhang T."/>
            <person name="Zhou Y."/>
            <person name="Zhang J."/>
            <person name="Lin C."/>
            <person name="Li X."/>
            <person name="Xing L."/>
            <person name="Huo D."/>
            <person name="Sun M."/>
            <person name="Wang L."/>
            <person name="Mercier A."/>
            <person name="Li F."/>
            <person name="Yang H."/>
            <person name="Xiang J."/>
        </authorList>
    </citation>
    <scope>NUCLEOTIDE SEQUENCE [LARGE SCALE GENOMIC DNA]</scope>
    <source>
        <strain evidence="2">Shaxun</strain>
        <tissue evidence="2">Muscle</tissue>
    </source>
</reference>
<name>A0A2G8LQD0_STIJA</name>
<dbReference type="InterPro" id="IPR001128">
    <property type="entry name" value="Cyt_P450"/>
</dbReference>
<evidence type="ECO:0000313" key="2">
    <source>
        <dbReference type="EMBL" id="PIK62476.1"/>
    </source>
</evidence>
<dbReference type="PANTHER" id="PTHR24293">
    <property type="entry name" value="CYTOCHROME P450 FAMILY 46 SUBFAMILY A"/>
    <property type="match status" value="1"/>
</dbReference>
<dbReference type="SUPFAM" id="SSF48264">
    <property type="entry name" value="Cytochrome P450"/>
    <property type="match status" value="1"/>
</dbReference>
<sequence>MKPHWSSYIFGHANQMDKVRTGEETMDERTLIWIRETGPVMVVHVFSRSMILFATKESVKEFVTSGRHFKTPAVYQKLHTVLAERFLGNGLVVEHTDHIWAARRNLFNPAFHRSYLRLSMDQFNCSTNDLIRHMARKADGKTTVRMLDELSKVTMDVIAKVGFNFDCGSFTNEHSEFNGAVKTALKGYSFFLRNPLQKLLRQTGEQIVKDRIENMKKGETGSPNDILSYILKATNGLTDKSFGMTEVVDEFVTFFVAGMETSANTLSTVFMHLHQNKDVMERLQQEVKTVIGERTSIKFEDLGKLEYMGAVIKETLRASPPIGGTGRVSSNDVVVNGYLIPKGSEVIITICIEKMEEYFPDPNNFNPERFLQQTIIVLRRSSTIGLQQYKQSSGK</sequence>
<evidence type="ECO:0000313" key="3">
    <source>
        <dbReference type="Proteomes" id="UP000230750"/>
    </source>
</evidence>
<gene>
    <name evidence="2" type="ORF">BSL78_00573</name>
</gene>
<organism evidence="2 3">
    <name type="scientific">Stichopus japonicus</name>
    <name type="common">Sea cucumber</name>
    <dbReference type="NCBI Taxonomy" id="307972"/>
    <lineage>
        <taxon>Eukaryota</taxon>
        <taxon>Metazoa</taxon>
        <taxon>Echinodermata</taxon>
        <taxon>Eleutherozoa</taxon>
        <taxon>Echinozoa</taxon>
        <taxon>Holothuroidea</taxon>
        <taxon>Aspidochirotacea</taxon>
        <taxon>Aspidochirotida</taxon>
        <taxon>Stichopodidae</taxon>
        <taxon>Apostichopus</taxon>
    </lineage>
</organism>
<comment type="similarity">
    <text evidence="1">Belongs to the cytochrome P450 family.</text>
</comment>
<dbReference type="AlphaFoldDB" id="A0A2G8LQD0"/>
<dbReference type="InterPro" id="IPR039983">
    <property type="entry name" value="CYP46A1"/>
</dbReference>
<proteinExistence type="inferred from homology"/>
<keyword evidence="3" id="KW-1185">Reference proteome</keyword>
<accession>A0A2G8LQD0</accession>
<dbReference type="OrthoDB" id="1372046at2759"/>
<dbReference type="PRINTS" id="PR00463">
    <property type="entry name" value="EP450I"/>
</dbReference>
<dbReference type="InterPro" id="IPR002401">
    <property type="entry name" value="Cyt_P450_E_grp-I"/>
</dbReference>
<evidence type="ECO:0000256" key="1">
    <source>
        <dbReference type="ARBA" id="ARBA00010617"/>
    </source>
</evidence>
<dbReference type="EMBL" id="MRZV01000011">
    <property type="protein sequence ID" value="PIK62476.1"/>
    <property type="molecule type" value="Genomic_DNA"/>
</dbReference>
<protein>
    <submittedName>
        <fullName evidence="2">Putative cholesterol 24-hydroxylase isoform X3</fullName>
    </submittedName>
</protein>
<dbReference type="InterPro" id="IPR036396">
    <property type="entry name" value="Cyt_P450_sf"/>
</dbReference>
<dbReference type="PANTHER" id="PTHR24293:SF0">
    <property type="entry name" value="CYP46A1 PROTEIN-RELATED"/>
    <property type="match status" value="1"/>
</dbReference>
<comment type="caution">
    <text evidence="2">The sequence shown here is derived from an EMBL/GenBank/DDBJ whole genome shotgun (WGS) entry which is preliminary data.</text>
</comment>
<dbReference type="Gene3D" id="1.10.630.10">
    <property type="entry name" value="Cytochrome P450"/>
    <property type="match status" value="1"/>
</dbReference>
<dbReference type="GO" id="GO:0005506">
    <property type="term" value="F:iron ion binding"/>
    <property type="evidence" value="ECO:0007669"/>
    <property type="project" value="InterPro"/>
</dbReference>
<dbReference type="Pfam" id="PF00067">
    <property type="entry name" value="p450"/>
    <property type="match status" value="1"/>
</dbReference>
<dbReference type="Proteomes" id="UP000230750">
    <property type="component" value="Unassembled WGS sequence"/>
</dbReference>
<dbReference type="GO" id="GO:0020037">
    <property type="term" value="F:heme binding"/>
    <property type="evidence" value="ECO:0007669"/>
    <property type="project" value="InterPro"/>
</dbReference>
<dbReference type="STRING" id="307972.A0A2G8LQD0"/>
<dbReference type="GO" id="GO:0006707">
    <property type="term" value="P:cholesterol catabolic process"/>
    <property type="evidence" value="ECO:0007669"/>
    <property type="project" value="InterPro"/>
</dbReference>
<dbReference type="GO" id="GO:0033781">
    <property type="term" value="F:cholesterol 24-hydroxylase activity"/>
    <property type="evidence" value="ECO:0007669"/>
    <property type="project" value="InterPro"/>
</dbReference>